<evidence type="ECO:0000313" key="2">
    <source>
        <dbReference type="Proteomes" id="UP001454036"/>
    </source>
</evidence>
<name>A0AAV3RDJ5_LITER</name>
<proteinExistence type="predicted"/>
<evidence type="ECO:0000313" key="1">
    <source>
        <dbReference type="EMBL" id="GAA0174053.1"/>
    </source>
</evidence>
<gene>
    <name evidence="1" type="ORF">LIER_27524</name>
</gene>
<sequence>MRFQHQRCGANPADRRSIFIGVADRLSYSKGYGTCVAGDQHRVGRPSSILTRDTERNLAHRDEAPHNNEIQREEGSIGIHCRVPIRYVFSASVQ</sequence>
<organism evidence="1 2">
    <name type="scientific">Lithospermum erythrorhizon</name>
    <name type="common">Purple gromwell</name>
    <name type="synonym">Lithospermum officinale var. erythrorhizon</name>
    <dbReference type="NCBI Taxonomy" id="34254"/>
    <lineage>
        <taxon>Eukaryota</taxon>
        <taxon>Viridiplantae</taxon>
        <taxon>Streptophyta</taxon>
        <taxon>Embryophyta</taxon>
        <taxon>Tracheophyta</taxon>
        <taxon>Spermatophyta</taxon>
        <taxon>Magnoliopsida</taxon>
        <taxon>eudicotyledons</taxon>
        <taxon>Gunneridae</taxon>
        <taxon>Pentapetalae</taxon>
        <taxon>asterids</taxon>
        <taxon>lamiids</taxon>
        <taxon>Boraginales</taxon>
        <taxon>Boraginaceae</taxon>
        <taxon>Boraginoideae</taxon>
        <taxon>Lithospermeae</taxon>
        <taxon>Lithospermum</taxon>
    </lineage>
</organism>
<accession>A0AAV3RDJ5</accession>
<dbReference type="EMBL" id="BAABME010008883">
    <property type="protein sequence ID" value="GAA0174053.1"/>
    <property type="molecule type" value="Genomic_DNA"/>
</dbReference>
<reference evidence="1 2" key="1">
    <citation type="submission" date="2024-01" db="EMBL/GenBank/DDBJ databases">
        <title>The complete chloroplast genome sequence of Lithospermum erythrorhizon: insights into the phylogenetic relationship among Boraginaceae species and the maternal lineages of purple gromwells.</title>
        <authorList>
            <person name="Okada T."/>
            <person name="Watanabe K."/>
        </authorList>
    </citation>
    <scope>NUCLEOTIDE SEQUENCE [LARGE SCALE GENOMIC DNA]</scope>
</reference>
<protein>
    <submittedName>
        <fullName evidence="1">Uncharacterized protein</fullName>
    </submittedName>
</protein>
<dbReference type="AlphaFoldDB" id="A0AAV3RDJ5"/>
<keyword evidence="2" id="KW-1185">Reference proteome</keyword>
<dbReference type="Proteomes" id="UP001454036">
    <property type="component" value="Unassembled WGS sequence"/>
</dbReference>
<comment type="caution">
    <text evidence="1">The sequence shown here is derived from an EMBL/GenBank/DDBJ whole genome shotgun (WGS) entry which is preliminary data.</text>
</comment>